<dbReference type="Pfam" id="PF01553">
    <property type="entry name" value="Acyltransferase"/>
    <property type="match status" value="1"/>
</dbReference>
<dbReference type="GO" id="GO:0005886">
    <property type="term" value="C:plasma membrane"/>
    <property type="evidence" value="ECO:0007669"/>
    <property type="project" value="TreeGrafter"/>
</dbReference>
<evidence type="ECO:0000259" key="4">
    <source>
        <dbReference type="SMART" id="SM00563"/>
    </source>
</evidence>
<dbReference type="EMBL" id="QEEZ01000005">
    <property type="protein sequence ID" value="PWC02220.1"/>
    <property type="molecule type" value="Genomic_DNA"/>
</dbReference>
<dbReference type="OrthoDB" id="3210041at2"/>
<comment type="caution">
    <text evidence="5">The sequence shown here is derived from an EMBL/GenBank/DDBJ whole genome shotgun (WGS) entry which is preliminary data.</text>
</comment>
<dbReference type="Proteomes" id="UP000244989">
    <property type="component" value="Unassembled WGS sequence"/>
</dbReference>
<sequence length="305" mass="33618">MVGQFRVPAGLPEVPEHPREPREFPYGRIILPAIRKILRLQGMRITCVGAENLPTTGGALIASNHTNYLDMCWVGVPAQLRGKRLVRYMTKKEVFDIPVVGAIMRAMKQVPVDRFAGRSSIAEAVRYLRAGHLVGVFPEATISRSFELKGFKTGAVRIAAEAHTPLIPLVSWGGQRTWTKGGKKHLGRHHFPVRVHVGAPVDTSGTPEEATARLKAAMQELLDDARHAYEAEYGPYEGGESWRPAALGGGALTLAQADELDAQYRAEKKRRHDEKQAAAEKKAAQKAARKARGLWGRVTRKLSRS</sequence>
<proteinExistence type="predicted"/>
<dbReference type="KEGG" id="cyz:C3B44_11000"/>
<evidence type="ECO:0000256" key="1">
    <source>
        <dbReference type="ARBA" id="ARBA00022679"/>
    </source>
</evidence>
<evidence type="ECO:0000313" key="5">
    <source>
        <dbReference type="EMBL" id="PWC02220.1"/>
    </source>
</evidence>
<dbReference type="GO" id="GO:0006654">
    <property type="term" value="P:phosphatidic acid biosynthetic process"/>
    <property type="evidence" value="ECO:0007669"/>
    <property type="project" value="TreeGrafter"/>
</dbReference>
<dbReference type="PANTHER" id="PTHR10434">
    <property type="entry name" value="1-ACYL-SN-GLYCEROL-3-PHOSPHATE ACYLTRANSFERASE"/>
    <property type="match status" value="1"/>
</dbReference>
<dbReference type="CDD" id="cd07989">
    <property type="entry name" value="LPLAT_AGPAT-like"/>
    <property type="match status" value="1"/>
</dbReference>
<feature type="domain" description="Phospholipid/glycerol acyltransferase" evidence="4">
    <location>
        <begin position="59"/>
        <end position="174"/>
    </location>
</feature>
<feature type="compositionally biased region" description="Basic residues" evidence="3">
    <location>
        <begin position="287"/>
        <end position="305"/>
    </location>
</feature>
<accession>A0A2U1T886</accession>
<name>A0A2U1T886_9CORY</name>
<keyword evidence="6" id="KW-1185">Reference proteome</keyword>
<evidence type="ECO:0000256" key="2">
    <source>
        <dbReference type="ARBA" id="ARBA00023315"/>
    </source>
</evidence>
<gene>
    <name evidence="5" type="ORF">DF222_03395</name>
</gene>
<dbReference type="PANTHER" id="PTHR10434:SF55">
    <property type="entry name" value="POSSIBLE ACYLTRANSFERASE"/>
    <property type="match status" value="1"/>
</dbReference>
<feature type="compositionally biased region" description="Basic and acidic residues" evidence="3">
    <location>
        <begin position="273"/>
        <end position="283"/>
    </location>
</feature>
<evidence type="ECO:0000256" key="3">
    <source>
        <dbReference type="SAM" id="MobiDB-lite"/>
    </source>
</evidence>
<dbReference type="GO" id="GO:0003841">
    <property type="term" value="F:1-acylglycerol-3-phosphate O-acyltransferase activity"/>
    <property type="evidence" value="ECO:0007669"/>
    <property type="project" value="TreeGrafter"/>
</dbReference>
<keyword evidence="1 5" id="KW-0808">Transferase</keyword>
<dbReference type="SMART" id="SM00563">
    <property type="entry name" value="PlsC"/>
    <property type="match status" value="1"/>
</dbReference>
<reference evidence="6" key="1">
    <citation type="submission" date="2018-04" db="EMBL/GenBank/DDBJ databases">
        <authorList>
            <person name="Liu S."/>
            <person name="Wang Z."/>
            <person name="Li J."/>
        </authorList>
    </citation>
    <scope>NUCLEOTIDE SEQUENCE [LARGE SCALE GENOMIC DNA]</scope>
    <source>
        <strain evidence="6">2189</strain>
    </source>
</reference>
<dbReference type="InterPro" id="IPR002123">
    <property type="entry name" value="Plipid/glycerol_acylTrfase"/>
</dbReference>
<evidence type="ECO:0000313" key="6">
    <source>
        <dbReference type="Proteomes" id="UP000244989"/>
    </source>
</evidence>
<feature type="region of interest" description="Disordered" evidence="3">
    <location>
        <begin position="266"/>
        <end position="305"/>
    </location>
</feature>
<dbReference type="SUPFAM" id="SSF69593">
    <property type="entry name" value="Glycerol-3-phosphate (1)-acyltransferase"/>
    <property type="match status" value="1"/>
</dbReference>
<dbReference type="AlphaFoldDB" id="A0A2U1T886"/>
<protein>
    <submittedName>
        <fullName evidence="5">1-acyl-sn-glycerol-3-phosphate acyltransferase</fullName>
    </submittedName>
</protein>
<organism evidence="5 6">
    <name type="scientific">Corynebacterium yudongzhengii</name>
    <dbReference type="NCBI Taxonomy" id="2080740"/>
    <lineage>
        <taxon>Bacteria</taxon>
        <taxon>Bacillati</taxon>
        <taxon>Actinomycetota</taxon>
        <taxon>Actinomycetes</taxon>
        <taxon>Mycobacteriales</taxon>
        <taxon>Corynebacteriaceae</taxon>
        <taxon>Corynebacterium</taxon>
    </lineage>
</organism>
<keyword evidence="2 5" id="KW-0012">Acyltransferase</keyword>